<dbReference type="InterPro" id="IPR003598">
    <property type="entry name" value="Ig_sub2"/>
</dbReference>
<dbReference type="SUPFAM" id="SSF48726">
    <property type="entry name" value="Immunoglobulin"/>
    <property type="match status" value="1"/>
</dbReference>
<feature type="domain" description="Ig-like" evidence="3">
    <location>
        <begin position="16"/>
        <end position="102"/>
    </location>
</feature>
<dbReference type="AlphaFoldDB" id="A0A820S5K4"/>
<keyword evidence="2" id="KW-0393">Immunoglobulin domain</keyword>
<dbReference type="Gene3D" id="2.60.40.10">
    <property type="entry name" value="Immunoglobulins"/>
    <property type="match status" value="1"/>
</dbReference>
<dbReference type="FunFam" id="2.60.40.10:FF:000032">
    <property type="entry name" value="palladin isoform X1"/>
    <property type="match status" value="1"/>
</dbReference>
<dbReference type="InterPro" id="IPR013783">
    <property type="entry name" value="Ig-like_fold"/>
</dbReference>
<dbReference type="CDD" id="cd00096">
    <property type="entry name" value="Ig"/>
    <property type="match status" value="1"/>
</dbReference>
<gene>
    <name evidence="4" type="ORF">OXD698_LOCUS54199</name>
</gene>
<evidence type="ECO:0000259" key="3">
    <source>
        <dbReference type="PROSITE" id="PS50835"/>
    </source>
</evidence>
<keyword evidence="1" id="KW-1015">Disulfide bond</keyword>
<accession>A0A820S5K4</accession>
<dbReference type="InterPro" id="IPR036179">
    <property type="entry name" value="Ig-like_dom_sf"/>
</dbReference>
<comment type="caution">
    <text evidence="4">The sequence shown here is derived from an EMBL/GenBank/DDBJ whole genome shotgun (WGS) entry which is preliminary data.</text>
</comment>
<organism evidence="4 5">
    <name type="scientific">Adineta steineri</name>
    <dbReference type="NCBI Taxonomy" id="433720"/>
    <lineage>
        <taxon>Eukaryota</taxon>
        <taxon>Metazoa</taxon>
        <taxon>Spiralia</taxon>
        <taxon>Gnathifera</taxon>
        <taxon>Rotifera</taxon>
        <taxon>Eurotatoria</taxon>
        <taxon>Bdelloidea</taxon>
        <taxon>Adinetida</taxon>
        <taxon>Adinetidae</taxon>
        <taxon>Adineta</taxon>
    </lineage>
</organism>
<feature type="non-terminal residue" evidence="4">
    <location>
        <position position="1"/>
    </location>
</feature>
<sequence>MGKTELVSQVTVMDVPDISTEPIEVRVNQGGSCTLECQASGKPMPEVKWTKNGKEIKSNENLVLESQPDGTHRLILNDAQSDHAGQYIANVKHKIRTQQMIFNVIV</sequence>
<dbReference type="InterPro" id="IPR007110">
    <property type="entry name" value="Ig-like_dom"/>
</dbReference>
<name>A0A820S5K4_9BILA</name>
<reference evidence="4" key="1">
    <citation type="submission" date="2021-02" db="EMBL/GenBank/DDBJ databases">
        <authorList>
            <person name="Nowell W R."/>
        </authorList>
    </citation>
    <scope>NUCLEOTIDE SEQUENCE</scope>
</reference>
<dbReference type="Pfam" id="PF07679">
    <property type="entry name" value="I-set"/>
    <property type="match status" value="1"/>
</dbReference>
<evidence type="ECO:0000313" key="5">
    <source>
        <dbReference type="Proteomes" id="UP000663844"/>
    </source>
</evidence>
<proteinExistence type="predicted"/>
<evidence type="ECO:0000256" key="1">
    <source>
        <dbReference type="ARBA" id="ARBA00023157"/>
    </source>
</evidence>
<evidence type="ECO:0000313" key="4">
    <source>
        <dbReference type="EMBL" id="CAF4447673.1"/>
    </source>
</evidence>
<dbReference type="InterPro" id="IPR013098">
    <property type="entry name" value="Ig_I-set"/>
</dbReference>
<dbReference type="PANTHER" id="PTHR47633">
    <property type="entry name" value="IMMUNOGLOBULIN"/>
    <property type="match status" value="1"/>
</dbReference>
<evidence type="ECO:0000256" key="2">
    <source>
        <dbReference type="ARBA" id="ARBA00023319"/>
    </source>
</evidence>
<dbReference type="EMBL" id="CAJOAZ010032460">
    <property type="protein sequence ID" value="CAF4447673.1"/>
    <property type="molecule type" value="Genomic_DNA"/>
</dbReference>
<dbReference type="Proteomes" id="UP000663844">
    <property type="component" value="Unassembled WGS sequence"/>
</dbReference>
<protein>
    <recommendedName>
        <fullName evidence="3">Ig-like domain-containing protein</fullName>
    </recommendedName>
</protein>
<dbReference type="PROSITE" id="PS50835">
    <property type="entry name" value="IG_LIKE"/>
    <property type="match status" value="1"/>
</dbReference>
<dbReference type="SMART" id="SM00408">
    <property type="entry name" value="IGc2"/>
    <property type="match status" value="1"/>
</dbReference>
<dbReference type="PANTHER" id="PTHR47633:SF4">
    <property type="entry name" value="MYOPALLADIN ISOFORM X1"/>
    <property type="match status" value="1"/>
</dbReference>